<dbReference type="RefSeq" id="WP_262395119.1">
    <property type="nucleotide sequence ID" value="NZ_JACRTD010000004.1"/>
</dbReference>
<comment type="caution">
    <text evidence="2">The sequence shown here is derived from an EMBL/GenBank/DDBJ whole genome shotgun (WGS) entry which is preliminary data.</text>
</comment>
<reference evidence="2" key="1">
    <citation type="submission" date="2020-08" db="EMBL/GenBank/DDBJ databases">
        <title>Genome public.</title>
        <authorList>
            <person name="Liu C."/>
            <person name="Sun Q."/>
        </authorList>
    </citation>
    <scope>NUCLEOTIDE SEQUENCE</scope>
    <source>
        <strain evidence="2">NSJ-64</strain>
    </source>
</reference>
<evidence type="ECO:0000259" key="1">
    <source>
        <dbReference type="Pfam" id="PF04865"/>
    </source>
</evidence>
<accession>A0A926EPF0</accession>
<dbReference type="AlphaFoldDB" id="A0A926EPF0"/>
<sequence>MTTSDFSQVYFYNRMKEKYTELSGFVPDDASDICLRFGVLAGELETLCEKITALEGQYSPMESAGEVLERFAMMRGLARKPASFATGSLRLSRLAGDGTTVQVPSGVICKTPSGIRYKTTQSGTISPLGNNVVVSAVALEPGSAGNALAETITILEDSVPGITAVTNPQPFSGGEDLEGDDSLRRRLKASYAFPSNGVNTAFYEQAALSCAGVSCARAKATEGAPGAVTVYVSADKQESVGEAVLSTVGEKLSSLREPAVTVTAASAQAVCPDIAISVTMTPLYSGSQASAAAIGRLTQTIQSYIECLDIGSPLTLAKLGKLVMDAGCFENYTITAPEQDVVPEPLQVLRPGDIVITKAVV</sequence>
<keyword evidence="3" id="KW-1185">Reference proteome</keyword>
<evidence type="ECO:0000313" key="2">
    <source>
        <dbReference type="EMBL" id="MBC8585336.1"/>
    </source>
</evidence>
<dbReference type="EMBL" id="JACRTD010000004">
    <property type="protein sequence ID" value="MBC8585336.1"/>
    <property type="molecule type" value="Genomic_DNA"/>
</dbReference>
<proteinExistence type="predicted"/>
<dbReference type="InterPro" id="IPR006949">
    <property type="entry name" value="Barrel_Baseplate_J-like"/>
</dbReference>
<dbReference type="Pfam" id="PF04865">
    <property type="entry name" value="Baseplate_J"/>
    <property type="match status" value="1"/>
</dbReference>
<organism evidence="2 3">
    <name type="scientific">Youxingia wuxianensis</name>
    <dbReference type="NCBI Taxonomy" id="2763678"/>
    <lineage>
        <taxon>Bacteria</taxon>
        <taxon>Bacillati</taxon>
        <taxon>Bacillota</taxon>
        <taxon>Clostridia</taxon>
        <taxon>Eubacteriales</taxon>
        <taxon>Oscillospiraceae</taxon>
        <taxon>Youxingia</taxon>
    </lineage>
</organism>
<protein>
    <submittedName>
        <fullName evidence="2">Baseplate J/gp47 family protein</fullName>
    </submittedName>
</protein>
<feature type="domain" description="Baseplate protein J-like barrel" evidence="1">
    <location>
        <begin position="98"/>
        <end position="174"/>
    </location>
</feature>
<dbReference type="PANTHER" id="PTHR37829">
    <property type="entry name" value="PHAGE-LIKE ELEMENT PBSX PROTEIN XKDT"/>
    <property type="match status" value="1"/>
</dbReference>
<dbReference type="Proteomes" id="UP000623678">
    <property type="component" value="Unassembled WGS sequence"/>
</dbReference>
<evidence type="ECO:0000313" key="3">
    <source>
        <dbReference type="Proteomes" id="UP000623678"/>
    </source>
</evidence>
<gene>
    <name evidence="2" type="ORF">H8705_07040</name>
</gene>
<dbReference type="PANTHER" id="PTHR37829:SF3">
    <property type="entry name" value="PROTEIN JAYE-RELATED"/>
    <property type="match status" value="1"/>
</dbReference>
<name>A0A926EPF0_9FIRM</name>
<dbReference type="InterPro" id="IPR052399">
    <property type="entry name" value="Phage_Baseplate_Assmbl_Protein"/>
</dbReference>